<feature type="transmembrane region" description="Helical" evidence="5">
    <location>
        <begin position="80"/>
        <end position="98"/>
    </location>
</feature>
<evidence type="ECO:0000313" key="7">
    <source>
        <dbReference type="EMBL" id="MFC0593757.1"/>
    </source>
</evidence>
<dbReference type="Pfam" id="PF00892">
    <property type="entry name" value="EamA"/>
    <property type="match status" value="1"/>
</dbReference>
<dbReference type="InterPro" id="IPR037185">
    <property type="entry name" value="EmrE-like"/>
</dbReference>
<sequence>MLVAIVLWRVRCADALHRPPVRGGWIGGNWAGALSLLVYAVAFAIAYVQVATGPGALILFASVQFAMLAWAVLRGDRPAPLEWLGIGVAFGALVYLVSPSLVTPPLGAALLMALAGAAWGAYSLIGRGSRAPLVDSAGNFLRCTPAGVVLIGLGVWRLPPDAQGLACALASGALASALGYIIWYSALPSLSRTRAAFVQLTVPAIAALGGVVFVGEALTLRLMLATAGITGGVALALAASQRRRPAAG</sequence>
<dbReference type="InterPro" id="IPR000620">
    <property type="entry name" value="EamA_dom"/>
</dbReference>
<feature type="transmembrane region" description="Helical" evidence="5">
    <location>
        <begin position="195"/>
        <end position="214"/>
    </location>
</feature>
<dbReference type="InterPro" id="IPR050638">
    <property type="entry name" value="AA-Vitamin_Transporters"/>
</dbReference>
<gene>
    <name evidence="7" type="ORF">ACFFGG_14485</name>
</gene>
<dbReference type="RefSeq" id="WP_377484005.1">
    <property type="nucleotide sequence ID" value="NZ_JBHLTN010000029.1"/>
</dbReference>
<name>A0ABV6PWH3_9BURK</name>
<dbReference type="Proteomes" id="UP001589834">
    <property type="component" value="Unassembled WGS sequence"/>
</dbReference>
<dbReference type="PANTHER" id="PTHR32322">
    <property type="entry name" value="INNER MEMBRANE TRANSPORTER"/>
    <property type="match status" value="1"/>
</dbReference>
<evidence type="ECO:0000256" key="3">
    <source>
        <dbReference type="ARBA" id="ARBA00022989"/>
    </source>
</evidence>
<evidence type="ECO:0000256" key="1">
    <source>
        <dbReference type="ARBA" id="ARBA00004141"/>
    </source>
</evidence>
<feature type="transmembrane region" description="Helical" evidence="5">
    <location>
        <begin position="104"/>
        <end position="125"/>
    </location>
</feature>
<feature type="domain" description="EamA" evidence="6">
    <location>
        <begin position="108"/>
        <end position="237"/>
    </location>
</feature>
<feature type="transmembrane region" description="Helical" evidence="5">
    <location>
        <begin position="162"/>
        <end position="183"/>
    </location>
</feature>
<organism evidence="7 8">
    <name type="scientific">Ottowia pentelensis</name>
    <dbReference type="NCBI Taxonomy" id="511108"/>
    <lineage>
        <taxon>Bacteria</taxon>
        <taxon>Pseudomonadati</taxon>
        <taxon>Pseudomonadota</taxon>
        <taxon>Betaproteobacteria</taxon>
        <taxon>Burkholderiales</taxon>
        <taxon>Comamonadaceae</taxon>
        <taxon>Ottowia</taxon>
    </lineage>
</organism>
<dbReference type="SUPFAM" id="SSF103481">
    <property type="entry name" value="Multidrug resistance efflux transporter EmrE"/>
    <property type="match status" value="2"/>
</dbReference>
<dbReference type="PANTHER" id="PTHR32322:SF9">
    <property type="entry name" value="AMINO-ACID METABOLITE EFFLUX PUMP-RELATED"/>
    <property type="match status" value="1"/>
</dbReference>
<accession>A0ABV6PWH3</accession>
<feature type="transmembrane region" description="Helical" evidence="5">
    <location>
        <begin position="56"/>
        <end position="73"/>
    </location>
</feature>
<reference evidence="7 8" key="1">
    <citation type="submission" date="2024-09" db="EMBL/GenBank/DDBJ databases">
        <authorList>
            <person name="Sun Q."/>
            <person name="Mori K."/>
        </authorList>
    </citation>
    <scope>NUCLEOTIDE SEQUENCE [LARGE SCALE GENOMIC DNA]</scope>
    <source>
        <strain evidence="7 8">NCAIM B.02336</strain>
    </source>
</reference>
<evidence type="ECO:0000313" key="8">
    <source>
        <dbReference type="Proteomes" id="UP001589834"/>
    </source>
</evidence>
<feature type="transmembrane region" description="Helical" evidence="5">
    <location>
        <begin position="30"/>
        <end position="50"/>
    </location>
</feature>
<evidence type="ECO:0000256" key="4">
    <source>
        <dbReference type="ARBA" id="ARBA00023136"/>
    </source>
</evidence>
<keyword evidence="3 5" id="KW-1133">Transmembrane helix</keyword>
<protein>
    <submittedName>
        <fullName evidence="7">EamA family transporter</fullName>
    </submittedName>
</protein>
<evidence type="ECO:0000256" key="2">
    <source>
        <dbReference type="ARBA" id="ARBA00022692"/>
    </source>
</evidence>
<evidence type="ECO:0000259" key="6">
    <source>
        <dbReference type="Pfam" id="PF00892"/>
    </source>
</evidence>
<feature type="transmembrane region" description="Helical" evidence="5">
    <location>
        <begin position="220"/>
        <end position="239"/>
    </location>
</feature>
<keyword evidence="2 5" id="KW-0812">Transmembrane</keyword>
<keyword evidence="4 5" id="KW-0472">Membrane</keyword>
<comment type="caution">
    <text evidence="7">The sequence shown here is derived from an EMBL/GenBank/DDBJ whole genome shotgun (WGS) entry which is preliminary data.</text>
</comment>
<keyword evidence="8" id="KW-1185">Reference proteome</keyword>
<feature type="transmembrane region" description="Helical" evidence="5">
    <location>
        <begin position="137"/>
        <end position="156"/>
    </location>
</feature>
<dbReference type="EMBL" id="JBHLTN010000029">
    <property type="protein sequence ID" value="MFC0593757.1"/>
    <property type="molecule type" value="Genomic_DNA"/>
</dbReference>
<proteinExistence type="predicted"/>
<evidence type="ECO:0000256" key="5">
    <source>
        <dbReference type="SAM" id="Phobius"/>
    </source>
</evidence>
<comment type="subcellular location">
    <subcellularLocation>
        <location evidence="1">Membrane</location>
        <topology evidence="1">Multi-pass membrane protein</topology>
    </subcellularLocation>
</comment>